<comment type="caution">
    <text evidence="1">The sequence shown here is derived from an EMBL/GenBank/DDBJ whole genome shotgun (WGS) entry which is preliminary data.</text>
</comment>
<keyword evidence="2" id="KW-1185">Reference proteome</keyword>
<sequence>MPSLIHNSELDLSLALLTKKEEQKSLDNVSPDPASYGLHFDDSNFKILVKADSAAPGVDRKDYLRKLETCVSLFKQDAQEEPDLLIIGVPWAPFCFHWLENPSYASTDTKHRYIPSS</sequence>
<organism evidence="1 2">
    <name type="scientific">Tetrapyrgos nigripes</name>
    <dbReference type="NCBI Taxonomy" id="182062"/>
    <lineage>
        <taxon>Eukaryota</taxon>
        <taxon>Fungi</taxon>
        <taxon>Dikarya</taxon>
        <taxon>Basidiomycota</taxon>
        <taxon>Agaricomycotina</taxon>
        <taxon>Agaricomycetes</taxon>
        <taxon>Agaricomycetidae</taxon>
        <taxon>Agaricales</taxon>
        <taxon>Marasmiineae</taxon>
        <taxon>Marasmiaceae</taxon>
        <taxon>Tetrapyrgos</taxon>
    </lineage>
</organism>
<protein>
    <submittedName>
        <fullName evidence="1">Uncharacterized protein</fullName>
    </submittedName>
</protein>
<dbReference type="AlphaFoldDB" id="A0A8H5G806"/>
<accession>A0A8H5G806</accession>
<gene>
    <name evidence="1" type="ORF">D9758_007543</name>
</gene>
<name>A0A8H5G806_9AGAR</name>
<reference evidence="1 2" key="1">
    <citation type="journal article" date="2020" name="ISME J.">
        <title>Uncovering the hidden diversity of litter-decomposition mechanisms in mushroom-forming fungi.</title>
        <authorList>
            <person name="Floudas D."/>
            <person name="Bentzer J."/>
            <person name="Ahren D."/>
            <person name="Johansson T."/>
            <person name="Persson P."/>
            <person name="Tunlid A."/>
        </authorList>
    </citation>
    <scope>NUCLEOTIDE SEQUENCE [LARGE SCALE GENOMIC DNA]</scope>
    <source>
        <strain evidence="1 2">CBS 291.85</strain>
    </source>
</reference>
<dbReference type="EMBL" id="JAACJM010000045">
    <property type="protein sequence ID" value="KAF5360064.1"/>
    <property type="molecule type" value="Genomic_DNA"/>
</dbReference>
<evidence type="ECO:0000313" key="1">
    <source>
        <dbReference type="EMBL" id="KAF5360064.1"/>
    </source>
</evidence>
<dbReference type="Proteomes" id="UP000559256">
    <property type="component" value="Unassembled WGS sequence"/>
</dbReference>
<proteinExistence type="predicted"/>
<evidence type="ECO:0000313" key="2">
    <source>
        <dbReference type="Proteomes" id="UP000559256"/>
    </source>
</evidence>